<evidence type="ECO:0000256" key="5">
    <source>
        <dbReference type="ARBA" id="ARBA00022691"/>
    </source>
</evidence>
<dbReference type="RefSeq" id="WP_136005082.1">
    <property type="nucleotide sequence ID" value="NZ_SRYR01000001.1"/>
</dbReference>
<reference evidence="9 10" key="1">
    <citation type="submission" date="2019-04" db="EMBL/GenBank/DDBJ databases">
        <title>Microbes associate with the intestines of laboratory mice.</title>
        <authorList>
            <person name="Navarre W."/>
            <person name="Wong E."/>
            <person name="Huang K."/>
            <person name="Tropini C."/>
            <person name="Ng K."/>
            <person name="Yu B."/>
        </authorList>
    </citation>
    <scope>NUCLEOTIDE SEQUENCE [LARGE SCALE GENOMIC DNA]</scope>
    <source>
        <strain evidence="9 10">NM50_B9-20</strain>
    </source>
</reference>
<dbReference type="InterPro" id="IPR002052">
    <property type="entry name" value="DNA_methylase_N6_adenine_CS"/>
</dbReference>
<dbReference type="InterPro" id="IPR023095">
    <property type="entry name" value="Ade_MeTrfase_dom_2"/>
</dbReference>
<evidence type="ECO:0000256" key="6">
    <source>
        <dbReference type="ARBA" id="ARBA00047942"/>
    </source>
</evidence>
<dbReference type="GO" id="GO:0006298">
    <property type="term" value="P:mismatch repair"/>
    <property type="evidence" value="ECO:0007669"/>
    <property type="project" value="TreeGrafter"/>
</dbReference>
<dbReference type="EC" id="2.1.1.72" evidence="2 8"/>
<feature type="binding site" evidence="7">
    <location>
        <position position="181"/>
    </location>
    <ligand>
        <name>S-adenosyl-L-methionine</name>
        <dbReference type="ChEBI" id="CHEBI:59789"/>
    </ligand>
</feature>
<dbReference type="PIRSF" id="PIRSF000398">
    <property type="entry name" value="M_m6A_EcoRV"/>
    <property type="match status" value="1"/>
</dbReference>
<dbReference type="PRINTS" id="PR00505">
    <property type="entry name" value="D12N6MTFRASE"/>
</dbReference>
<dbReference type="PANTHER" id="PTHR30481:SF3">
    <property type="entry name" value="DNA ADENINE METHYLASE"/>
    <property type="match status" value="1"/>
</dbReference>
<dbReference type="InterPro" id="IPR012327">
    <property type="entry name" value="MeTrfase_D12"/>
</dbReference>
<evidence type="ECO:0000256" key="4">
    <source>
        <dbReference type="ARBA" id="ARBA00022679"/>
    </source>
</evidence>
<feature type="binding site" evidence="7">
    <location>
        <position position="17"/>
    </location>
    <ligand>
        <name>S-adenosyl-L-methionine</name>
        <dbReference type="ChEBI" id="CHEBI:59789"/>
    </ligand>
</feature>
<dbReference type="EMBL" id="SRYR01000001">
    <property type="protein sequence ID" value="TGY44105.1"/>
    <property type="molecule type" value="Genomic_DNA"/>
</dbReference>
<dbReference type="AlphaFoldDB" id="A0A4S2DPM3"/>
<dbReference type="GO" id="GO:0009007">
    <property type="term" value="F:site-specific DNA-methyltransferase (adenine-specific) activity"/>
    <property type="evidence" value="ECO:0007669"/>
    <property type="project" value="UniProtKB-UniRule"/>
</dbReference>
<comment type="similarity">
    <text evidence="1 8">Belongs to the N(4)/N(6)-methyltransferase family.</text>
</comment>
<evidence type="ECO:0000313" key="9">
    <source>
        <dbReference type="EMBL" id="TGY44105.1"/>
    </source>
</evidence>
<dbReference type="GO" id="GO:0032259">
    <property type="term" value="P:methylation"/>
    <property type="evidence" value="ECO:0007669"/>
    <property type="project" value="UniProtKB-KW"/>
</dbReference>
<dbReference type="PROSITE" id="PS00092">
    <property type="entry name" value="N6_MTASE"/>
    <property type="match status" value="1"/>
</dbReference>
<dbReference type="SUPFAM" id="SSF53335">
    <property type="entry name" value="S-adenosyl-L-methionine-dependent methyltransferases"/>
    <property type="match status" value="1"/>
</dbReference>
<comment type="caution">
    <text evidence="9">The sequence shown here is derived from an EMBL/GenBank/DDBJ whole genome shotgun (WGS) entry which is preliminary data.</text>
</comment>
<protein>
    <recommendedName>
        <fullName evidence="2 8">Site-specific DNA-methyltransferase (adenine-specific)</fullName>
        <ecNumber evidence="2 8">2.1.1.72</ecNumber>
    </recommendedName>
</protein>
<keyword evidence="5 8" id="KW-0949">S-adenosyl-L-methionine</keyword>
<dbReference type="InterPro" id="IPR012263">
    <property type="entry name" value="M_m6A_EcoRV"/>
</dbReference>
<feature type="binding site" evidence="7">
    <location>
        <position position="13"/>
    </location>
    <ligand>
        <name>S-adenosyl-L-methionine</name>
        <dbReference type="ChEBI" id="CHEBI:59789"/>
    </ligand>
</feature>
<evidence type="ECO:0000313" key="10">
    <source>
        <dbReference type="Proteomes" id="UP000306888"/>
    </source>
</evidence>
<feature type="binding site" evidence="7">
    <location>
        <position position="60"/>
    </location>
    <ligand>
        <name>S-adenosyl-L-methionine</name>
        <dbReference type="ChEBI" id="CHEBI:59789"/>
    </ligand>
</feature>
<evidence type="ECO:0000256" key="7">
    <source>
        <dbReference type="PIRSR" id="PIRSR000398-1"/>
    </source>
</evidence>
<dbReference type="Gene3D" id="1.10.1020.10">
    <property type="entry name" value="Adenine-specific Methyltransferase, Domain 2"/>
    <property type="match status" value="1"/>
</dbReference>
<dbReference type="OrthoDB" id="9805629at2"/>
<keyword evidence="3 8" id="KW-0489">Methyltransferase</keyword>
<evidence type="ECO:0000256" key="8">
    <source>
        <dbReference type="RuleBase" id="RU361257"/>
    </source>
</evidence>
<keyword evidence="4 8" id="KW-0808">Transferase</keyword>
<proteinExistence type="inferred from homology"/>
<name>A0A4S2DPM3_9CLOT</name>
<dbReference type="GO" id="GO:0043565">
    <property type="term" value="F:sequence-specific DNA binding"/>
    <property type="evidence" value="ECO:0007669"/>
    <property type="project" value="TreeGrafter"/>
</dbReference>
<dbReference type="Gene3D" id="3.40.50.150">
    <property type="entry name" value="Vaccinia Virus protein VP39"/>
    <property type="match status" value="1"/>
</dbReference>
<comment type="catalytic activity">
    <reaction evidence="6 8">
        <text>a 2'-deoxyadenosine in DNA + S-adenosyl-L-methionine = an N(6)-methyl-2'-deoxyadenosine in DNA + S-adenosyl-L-homocysteine + H(+)</text>
        <dbReference type="Rhea" id="RHEA:15197"/>
        <dbReference type="Rhea" id="RHEA-COMP:12418"/>
        <dbReference type="Rhea" id="RHEA-COMP:12419"/>
        <dbReference type="ChEBI" id="CHEBI:15378"/>
        <dbReference type="ChEBI" id="CHEBI:57856"/>
        <dbReference type="ChEBI" id="CHEBI:59789"/>
        <dbReference type="ChEBI" id="CHEBI:90615"/>
        <dbReference type="ChEBI" id="CHEBI:90616"/>
        <dbReference type="EC" id="2.1.1.72"/>
    </reaction>
</comment>
<dbReference type="Proteomes" id="UP000306888">
    <property type="component" value="Unassembled WGS sequence"/>
</dbReference>
<organism evidence="9 10">
    <name type="scientific">Clostridium sartagoforme</name>
    <dbReference type="NCBI Taxonomy" id="84031"/>
    <lineage>
        <taxon>Bacteria</taxon>
        <taxon>Bacillati</taxon>
        <taxon>Bacillota</taxon>
        <taxon>Clostridia</taxon>
        <taxon>Eubacteriales</taxon>
        <taxon>Clostridiaceae</taxon>
        <taxon>Clostridium</taxon>
    </lineage>
</organism>
<evidence type="ECO:0000256" key="2">
    <source>
        <dbReference type="ARBA" id="ARBA00011900"/>
    </source>
</evidence>
<dbReference type="NCBIfam" id="TIGR00571">
    <property type="entry name" value="dam"/>
    <property type="match status" value="1"/>
</dbReference>
<accession>A0A4S2DPM3</accession>
<evidence type="ECO:0000256" key="1">
    <source>
        <dbReference type="ARBA" id="ARBA00006594"/>
    </source>
</evidence>
<dbReference type="GO" id="GO:0009307">
    <property type="term" value="P:DNA restriction-modification system"/>
    <property type="evidence" value="ECO:0007669"/>
    <property type="project" value="InterPro"/>
</dbReference>
<dbReference type="GO" id="GO:1904047">
    <property type="term" value="F:S-adenosyl-L-methionine binding"/>
    <property type="evidence" value="ECO:0007669"/>
    <property type="project" value="TreeGrafter"/>
</dbReference>
<gene>
    <name evidence="9" type="ORF">E5347_04620</name>
</gene>
<sequence>MKKNLISSPFLRWAGGKKWLIGFVEDLIKDKKINDYIEPFLGGGAIFFSLNGNHNSILSDINEDLITAYKIVKSNPNELLTLLLSYENTKEFYYNIRNSSPNSEIEKAARFIYLNQTSFNGLYRVNRSGEYNVPYGNRKNVNFSREKLINASTTLKNAKLIQGDFTETIDYIKEGDLVFLDPPYTVSHNNNGFIEYNKNLFSIEDQYRLSDFIDKIKLKGAYYILTNAAHDTIKEIFAKDDVIYELERNSLIGGKNSKRGIIKEYVFTNITNEVSK</sequence>
<dbReference type="InterPro" id="IPR029063">
    <property type="entry name" value="SAM-dependent_MTases_sf"/>
</dbReference>
<dbReference type="PANTHER" id="PTHR30481">
    <property type="entry name" value="DNA ADENINE METHYLASE"/>
    <property type="match status" value="1"/>
</dbReference>
<keyword evidence="10" id="KW-1185">Reference proteome</keyword>
<evidence type="ECO:0000256" key="3">
    <source>
        <dbReference type="ARBA" id="ARBA00022603"/>
    </source>
</evidence>
<dbReference type="Pfam" id="PF02086">
    <property type="entry name" value="MethyltransfD12"/>
    <property type="match status" value="1"/>
</dbReference>